<gene>
    <name evidence="1" type="ORF">HMPREF2531_01793</name>
</gene>
<organism evidence="1">
    <name type="scientific">Bacteroides intestinalis</name>
    <dbReference type="NCBI Taxonomy" id="329854"/>
    <lineage>
        <taxon>Bacteria</taxon>
        <taxon>Pseudomonadati</taxon>
        <taxon>Bacteroidota</taxon>
        <taxon>Bacteroidia</taxon>
        <taxon>Bacteroidales</taxon>
        <taxon>Bacteroidaceae</taxon>
        <taxon>Bacteroides</taxon>
    </lineage>
</organism>
<proteinExistence type="predicted"/>
<comment type="caution">
    <text evidence="1">The sequence shown here is derived from an EMBL/GenBank/DDBJ whole genome shotgun (WGS) entry which is preliminary data.</text>
</comment>
<name>A0A139LK20_9BACE</name>
<accession>A0A139LK20</accession>
<dbReference type="Proteomes" id="UP000070319">
    <property type="component" value="Unassembled WGS sequence"/>
</dbReference>
<sequence>MSHIRIVPEPYLGRTCSVPSSVRGPLYGEATELVRSKYGSGYAA</sequence>
<protein>
    <submittedName>
        <fullName evidence="1">Uncharacterized protein</fullName>
    </submittedName>
</protein>
<evidence type="ECO:0000313" key="2">
    <source>
        <dbReference type="Proteomes" id="UP000070319"/>
    </source>
</evidence>
<dbReference type="AlphaFoldDB" id="A0A139LK20"/>
<dbReference type="EMBL" id="LTDF01000072">
    <property type="protein sequence ID" value="KXT51743.1"/>
    <property type="molecule type" value="Genomic_DNA"/>
</dbReference>
<evidence type="ECO:0000313" key="1">
    <source>
        <dbReference type="EMBL" id="KXT51743.1"/>
    </source>
</evidence>
<reference evidence="1 2" key="1">
    <citation type="submission" date="2016-02" db="EMBL/GenBank/DDBJ databases">
        <authorList>
            <person name="Wen L."/>
            <person name="He K."/>
            <person name="Yang H."/>
        </authorList>
    </citation>
    <scope>NUCLEOTIDE SEQUENCE [LARGE SCALE GENOMIC DNA]</scope>
    <source>
        <strain evidence="1 2">KLE1704</strain>
    </source>
</reference>